<proteinExistence type="predicted"/>
<reference evidence="3" key="1">
    <citation type="submission" date="2019-10" db="EMBL/GenBank/DDBJ databases">
        <title>Lacipirellula parvula gen. nov., sp. nov., representing a lineage of planctomycetes widespread in freshwater anoxic habitats, and description of the family Lacipirellulaceae.</title>
        <authorList>
            <person name="Dedysh S.N."/>
            <person name="Kulichevskaya I.S."/>
            <person name="Beletsky A.V."/>
            <person name="Rakitin A.L."/>
            <person name="Mardanov A.V."/>
            <person name="Ivanova A.A."/>
            <person name="Saltykova V.X."/>
            <person name="Rijpstra W.I.C."/>
            <person name="Sinninghe Damste J.S."/>
            <person name="Ravin N.V."/>
        </authorList>
    </citation>
    <scope>NUCLEOTIDE SEQUENCE [LARGE SCALE GENOMIC DNA]</scope>
    <source>
        <strain evidence="3">PX69</strain>
    </source>
</reference>
<accession>A0A5K7XQ36</accession>
<keyword evidence="1" id="KW-0472">Membrane</keyword>
<gene>
    <name evidence="2" type="ORF">PLANPX_5251</name>
</gene>
<evidence type="ECO:0000256" key="1">
    <source>
        <dbReference type="SAM" id="Phobius"/>
    </source>
</evidence>
<evidence type="ECO:0000313" key="2">
    <source>
        <dbReference type="EMBL" id="BBO35639.1"/>
    </source>
</evidence>
<dbReference type="KEGG" id="lpav:PLANPX_5251"/>
<feature type="transmembrane region" description="Helical" evidence="1">
    <location>
        <begin position="49"/>
        <end position="69"/>
    </location>
</feature>
<protein>
    <submittedName>
        <fullName evidence="2">Uncharacterized protein</fullName>
    </submittedName>
</protein>
<dbReference type="AlphaFoldDB" id="A0A5K7XQ36"/>
<keyword evidence="1" id="KW-1133">Transmembrane helix</keyword>
<dbReference type="EMBL" id="AP021861">
    <property type="protein sequence ID" value="BBO35639.1"/>
    <property type="molecule type" value="Genomic_DNA"/>
</dbReference>
<evidence type="ECO:0000313" key="3">
    <source>
        <dbReference type="Proteomes" id="UP000326837"/>
    </source>
</evidence>
<keyword evidence="1" id="KW-0812">Transmembrane</keyword>
<name>A0A5K7XQ36_9BACT</name>
<keyword evidence="3" id="KW-1185">Reference proteome</keyword>
<sequence length="103" mass="11191">MSADKSRLFSLYRGSDAIVSLALATLIAGIVVAACRWTTHVMSFDQAELDGIAFLAGIYWILSVVGYFVPRAAKPSRLRIESARYAQPKRAAARSVRAAMVEA</sequence>
<dbReference type="Proteomes" id="UP000326837">
    <property type="component" value="Chromosome"/>
</dbReference>
<organism evidence="2 3">
    <name type="scientific">Lacipirellula parvula</name>
    <dbReference type="NCBI Taxonomy" id="2650471"/>
    <lineage>
        <taxon>Bacteria</taxon>
        <taxon>Pseudomonadati</taxon>
        <taxon>Planctomycetota</taxon>
        <taxon>Planctomycetia</taxon>
        <taxon>Pirellulales</taxon>
        <taxon>Lacipirellulaceae</taxon>
        <taxon>Lacipirellula</taxon>
    </lineage>
</organism>
<dbReference type="RefSeq" id="WP_152100979.1">
    <property type="nucleotide sequence ID" value="NZ_AP021861.1"/>
</dbReference>
<dbReference type="PROSITE" id="PS51257">
    <property type="entry name" value="PROKAR_LIPOPROTEIN"/>
    <property type="match status" value="1"/>
</dbReference>